<organism evidence="1 2">
    <name type="scientific">Naganishia onofrii</name>
    <dbReference type="NCBI Taxonomy" id="1851511"/>
    <lineage>
        <taxon>Eukaryota</taxon>
        <taxon>Fungi</taxon>
        <taxon>Dikarya</taxon>
        <taxon>Basidiomycota</taxon>
        <taxon>Agaricomycotina</taxon>
        <taxon>Tremellomycetes</taxon>
        <taxon>Filobasidiales</taxon>
        <taxon>Filobasidiaceae</taxon>
        <taxon>Naganishia</taxon>
    </lineage>
</organism>
<reference evidence="1" key="1">
    <citation type="submission" date="2023-04" db="EMBL/GenBank/DDBJ databases">
        <title>Draft Genome sequencing of Naganishia species isolated from polar environments using Oxford Nanopore Technology.</title>
        <authorList>
            <person name="Leo P."/>
            <person name="Venkateswaran K."/>
        </authorList>
    </citation>
    <scope>NUCLEOTIDE SEQUENCE</scope>
    <source>
        <strain evidence="1">DBVPG 5303</strain>
    </source>
</reference>
<sequence>MLGRFSMVCRDAITHRAKKCPQLVLNTPEEKAMFAIGEDHKNRKKISSMIALDKVPPSQPEINMLHDMMLKVAEREKQIEDSGKIGHRPHHATIKEEIVYTSETEVTDELAYVNATVFAGKPLRFLALDQIIFRLPVPIGAVVRMTAVTVTSTRPKSKEELSQGMAFTSAGNAKVHVVVEAQIQDVAKGTRETTNRFCFSFAGENQEPLAKLVVPKTYQEAMAYIEGARRLEVGGALRRHYNSS</sequence>
<proteinExistence type="predicted"/>
<evidence type="ECO:0000313" key="2">
    <source>
        <dbReference type="Proteomes" id="UP001234202"/>
    </source>
</evidence>
<dbReference type="Proteomes" id="UP001234202">
    <property type="component" value="Unassembled WGS sequence"/>
</dbReference>
<comment type="caution">
    <text evidence="1">The sequence shown here is derived from an EMBL/GenBank/DDBJ whole genome shotgun (WGS) entry which is preliminary data.</text>
</comment>
<gene>
    <name evidence="1" type="ORF">QFC24_005011</name>
</gene>
<name>A0ACC2XAI2_9TREE</name>
<protein>
    <submittedName>
        <fullName evidence="1">Uncharacterized protein</fullName>
    </submittedName>
</protein>
<dbReference type="EMBL" id="JASBWV010000019">
    <property type="protein sequence ID" value="KAJ9121030.1"/>
    <property type="molecule type" value="Genomic_DNA"/>
</dbReference>
<keyword evidence="2" id="KW-1185">Reference proteome</keyword>
<accession>A0ACC2XAI2</accession>
<evidence type="ECO:0000313" key="1">
    <source>
        <dbReference type="EMBL" id="KAJ9121030.1"/>
    </source>
</evidence>